<dbReference type="EMBL" id="AKGD01000001">
    <property type="protein sequence ID" value="EIT71668.1"/>
    <property type="molecule type" value="Genomic_DNA"/>
</dbReference>
<keyword evidence="8" id="KW-1185">Reference proteome</keyword>
<proteinExistence type="inferred from homology"/>
<evidence type="ECO:0000256" key="2">
    <source>
        <dbReference type="SAM" id="MobiDB-lite"/>
    </source>
</evidence>
<gene>
    <name evidence="7" type="ORF">WQQ_18050</name>
</gene>
<dbReference type="Pfam" id="PF25876">
    <property type="entry name" value="HH_MFP_RND"/>
    <property type="match status" value="1"/>
</dbReference>
<keyword evidence="3" id="KW-0472">Membrane</keyword>
<evidence type="ECO:0000259" key="6">
    <source>
        <dbReference type="Pfam" id="PF25954"/>
    </source>
</evidence>
<dbReference type="InterPro" id="IPR058625">
    <property type="entry name" value="MdtA-like_BSH"/>
</dbReference>
<sequence>MNQNSKDPAADQAPAIGDGPVSVNETTGTAAGAEKAQQRAEAGGMSPPISGPTIDPNAPKTLQARPRTIVIMAVIALIGVLLILRAWRLWPFATPVMTTENSYVRGQVTVLAPQVNGYVVDVLVHDFDKVTRGQLLLRIDDRIYSQQLDQALAQLDARKAELANAEQSLASNQATIESRKAELGSARAEFDRAKADQGRADELIERGSVSERERDQITATARAAQARVASAQAAIHIAQESFKATGVSRGGLEAAVRAAEAQVKLARINLDNTRIVAPDDGQLSEVSVRLGQYVAAGSQLLYVVPRTLWVIANYKETQTANMAIGQRATFSVDALDGAHFTGRVERFSPATGSEFSVLRPDNATGNFTKVVQRIPVRIAIDADQKLVERLRPGMSVITRVDTASAADDAQAEPTR</sequence>
<feature type="domain" description="Multidrug resistance protein MdtA-like barrel-sandwich hybrid" evidence="5">
    <location>
        <begin position="111"/>
        <end position="304"/>
    </location>
</feature>
<dbReference type="STRING" id="1172194.WQQ_18050"/>
<dbReference type="Pfam" id="PF25954">
    <property type="entry name" value="Beta-barrel_RND_2"/>
    <property type="match status" value="1"/>
</dbReference>
<dbReference type="PANTHER" id="PTHR30386:SF24">
    <property type="entry name" value="MULTIDRUG RESISTANCE EFFLUX PUMP"/>
    <property type="match status" value="1"/>
</dbReference>
<dbReference type="GO" id="GO:0055085">
    <property type="term" value="P:transmembrane transport"/>
    <property type="evidence" value="ECO:0007669"/>
    <property type="project" value="InterPro"/>
</dbReference>
<feature type="transmembrane region" description="Helical" evidence="3">
    <location>
        <begin position="69"/>
        <end position="90"/>
    </location>
</feature>
<dbReference type="Gene3D" id="2.40.50.100">
    <property type="match status" value="1"/>
</dbReference>
<dbReference type="Pfam" id="PF25917">
    <property type="entry name" value="BSH_RND"/>
    <property type="match status" value="1"/>
</dbReference>
<dbReference type="InterPro" id="IPR058792">
    <property type="entry name" value="Beta-barrel_RND_2"/>
</dbReference>
<evidence type="ECO:0000313" key="7">
    <source>
        <dbReference type="EMBL" id="EIT71668.1"/>
    </source>
</evidence>
<evidence type="ECO:0000259" key="4">
    <source>
        <dbReference type="Pfam" id="PF25876"/>
    </source>
</evidence>
<evidence type="ECO:0000313" key="8">
    <source>
        <dbReference type="Proteomes" id="UP000003704"/>
    </source>
</evidence>
<dbReference type="InterPro" id="IPR050739">
    <property type="entry name" value="MFP"/>
</dbReference>
<feature type="compositionally biased region" description="Low complexity" evidence="2">
    <location>
        <begin position="25"/>
        <end position="34"/>
    </location>
</feature>
<name>I8TD87_9GAMM</name>
<dbReference type="Gene3D" id="2.40.30.170">
    <property type="match status" value="1"/>
</dbReference>
<dbReference type="PATRIC" id="fig|1172194.4.peg.1746"/>
<comment type="caution">
    <text evidence="7">The sequence shown here is derived from an EMBL/GenBank/DDBJ whole genome shotgun (WGS) entry which is preliminary data.</text>
</comment>
<evidence type="ECO:0000256" key="1">
    <source>
        <dbReference type="ARBA" id="ARBA00009477"/>
    </source>
</evidence>
<keyword evidence="3" id="KW-0812">Transmembrane</keyword>
<accession>I8TD87</accession>
<dbReference type="Gene3D" id="1.10.287.470">
    <property type="entry name" value="Helix hairpin bin"/>
    <property type="match status" value="2"/>
</dbReference>
<protein>
    <submittedName>
        <fullName evidence="7">Multidrug resistance efflux pump</fullName>
    </submittedName>
</protein>
<dbReference type="Proteomes" id="UP000003704">
    <property type="component" value="Unassembled WGS sequence"/>
</dbReference>
<evidence type="ECO:0000256" key="3">
    <source>
        <dbReference type="SAM" id="Phobius"/>
    </source>
</evidence>
<comment type="similarity">
    <text evidence="1">Belongs to the membrane fusion protein (MFP) (TC 8.A.1) family.</text>
</comment>
<dbReference type="PANTHER" id="PTHR30386">
    <property type="entry name" value="MEMBRANE FUSION SUBUNIT OF EMRAB-TOLC MULTIDRUG EFFLUX PUMP"/>
    <property type="match status" value="1"/>
</dbReference>
<reference evidence="7 8" key="1">
    <citation type="journal article" date="2012" name="J. Bacteriol.">
        <title>Genome Sequence of n-Alkane-Degrading Hydrocarboniphaga effusa Strain AP103T (ATCC BAA-332T).</title>
        <authorList>
            <person name="Chang H.K."/>
            <person name="Zylstra G.J."/>
            <person name="Chae J.C."/>
        </authorList>
    </citation>
    <scope>NUCLEOTIDE SEQUENCE [LARGE SCALE GENOMIC DNA]</scope>
    <source>
        <strain evidence="7 8">AP103</strain>
    </source>
</reference>
<feature type="region of interest" description="Disordered" evidence="2">
    <location>
        <begin position="1"/>
        <end position="60"/>
    </location>
</feature>
<feature type="domain" description="Multidrug resistance protein MdtA-like alpha-helical hairpin" evidence="4">
    <location>
        <begin position="177"/>
        <end position="239"/>
    </location>
</feature>
<organism evidence="7 8">
    <name type="scientific">Hydrocarboniphaga effusa AP103</name>
    <dbReference type="NCBI Taxonomy" id="1172194"/>
    <lineage>
        <taxon>Bacteria</taxon>
        <taxon>Pseudomonadati</taxon>
        <taxon>Pseudomonadota</taxon>
        <taxon>Gammaproteobacteria</taxon>
        <taxon>Nevskiales</taxon>
        <taxon>Nevskiaceae</taxon>
        <taxon>Hydrocarboniphaga</taxon>
    </lineage>
</organism>
<dbReference type="InterPro" id="IPR058624">
    <property type="entry name" value="MdtA-like_HH"/>
</dbReference>
<evidence type="ECO:0000259" key="5">
    <source>
        <dbReference type="Pfam" id="PF25917"/>
    </source>
</evidence>
<keyword evidence="3" id="KW-1133">Transmembrane helix</keyword>
<dbReference type="AlphaFoldDB" id="I8TD87"/>
<dbReference type="RefSeq" id="WP_007184754.1">
    <property type="nucleotide sequence ID" value="NZ_AKGD01000001.1"/>
</dbReference>
<feature type="domain" description="CusB-like beta-barrel" evidence="6">
    <location>
        <begin position="307"/>
        <end position="350"/>
    </location>
</feature>
<dbReference type="SUPFAM" id="SSF111369">
    <property type="entry name" value="HlyD-like secretion proteins"/>
    <property type="match status" value="3"/>
</dbReference>